<protein>
    <submittedName>
        <fullName evidence="1">Uncharacterized protein</fullName>
    </submittedName>
</protein>
<accession>A0A0A6X231</accession>
<evidence type="ECO:0000313" key="1">
    <source>
        <dbReference type="EMBL" id="KHD74157.1"/>
    </source>
</evidence>
<name>A0A0A6X231_ACTUT</name>
<organism evidence="1 2">
    <name type="scientific">Actinoplanes utahensis</name>
    <dbReference type="NCBI Taxonomy" id="1869"/>
    <lineage>
        <taxon>Bacteria</taxon>
        <taxon>Bacillati</taxon>
        <taxon>Actinomycetota</taxon>
        <taxon>Actinomycetes</taxon>
        <taxon>Micromonosporales</taxon>
        <taxon>Micromonosporaceae</taxon>
        <taxon>Actinoplanes</taxon>
    </lineage>
</organism>
<sequence length="138" mass="13579">MTSRITSALTEEEEVLPPPDGALVVDVGAAVGDLVRRFAVADVGWVDGRTVTRALGGGASDAEADADGTAGFDVVGCVLGAVTGAPSGASPVATVSTGVVVPGAAAVRRTSRSPTPLPATIVAEPAPIKPRAPTIVRV</sequence>
<comment type="caution">
    <text evidence="1">The sequence shown here is derived from an EMBL/GenBank/DDBJ whole genome shotgun (WGS) entry which is preliminary data.</text>
</comment>
<evidence type="ECO:0000313" key="2">
    <source>
        <dbReference type="Proteomes" id="UP000054537"/>
    </source>
</evidence>
<dbReference type="EMBL" id="JRTT01000053">
    <property type="protein sequence ID" value="KHD74157.1"/>
    <property type="molecule type" value="Genomic_DNA"/>
</dbReference>
<proteinExistence type="predicted"/>
<dbReference type="Proteomes" id="UP000054537">
    <property type="component" value="Unassembled WGS sequence"/>
</dbReference>
<reference evidence="1 2" key="1">
    <citation type="submission" date="2014-10" db="EMBL/GenBank/DDBJ databases">
        <title>Draft genome sequence of Actinoplanes utahensis NRRL 12052.</title>
        <authorList>
            <person name="Velasco-Bucheli B."/>
            <person name="del Cerro C."/>
            <person name="Hormigo D."/>
            <person name="Garcia J.L."/>
            <person name="Acebal C."/>
            <person name="Arroyo M."/>
            <person name="de la Mata I."/>
        </authorList>
    </citation>
    <scope>NUCLEOTIDE SEQUENCE [LARGE SCALE GENOMIC DNA]</scope>
    <source>
        <strain evidence="1 2">NRRL 12052</strain>
    </source>
</reference>
<dbReference type="AlphaFoldDB" id="A0A0A6X231"/>
<gene>
    <name evidence="1" type="ORF">MB27_30470</name>
</gene>
<keyword evidence="2" id="KW-1185">Reference proteome</keyword>